<dbReference type="Proteomes" id="UP000823388">
    <property type="component" value="Chromosome 4N"/>
</dbReference>
<accession>A0A8T0T6Z0</accession>
<protein>
    <submittedName>
        <fullName evidence="1">Uncharacterized protein</fullName>
    </submittedName>
</protein>
<feature type="non-terminal residue" evidence="1">
    <location>
        <position position="238"/>
    </location>
</feature>
<reference evidence="1" key="1">
    <citation type="submission" date="2020-05" db="EMBL/GenBank/DDBJ databases">
        <title>WGS assembly of Panicum virgatum.</title>
        <authorList>
            <person name="Lovell J.T."/>
            <person name="Jenkins J."/>
            <person name="Shu S."/>
            <person name="Juenger T.E."/>
            <person name="Schmutz J."/>
        </authorList>
    </citation>
    <scope>NUCLEOTIDE SEQUENCE</scope>
    <source>
        <strain evidence="1">AP13</strain>
    </source>
</reference>
<evidence type="ECO:0000313" key="1">
    <source>
        <dbReference type="EMBL" id="KAG2603969.1"/>
    </source>
</evidence>
<organism evidence="1 2">
    <name type="scientific">Panicum virgatum</name>
    <name type="common">Blackwell switchgrass</name>
    <dbReference type="NCBI Taxonomy" id="38727"/>
    <lineage>
        <taxon>Eukaryota</taxon>
        <taxon>Viridiplantae</taxon>
        <taxon>Streptophyta</taxon>
        <taxon>Embryophyta</taxon>
        <taxon>Tracheophyta</taxon>
        <taxon>Spermatophyta</taxon>
        <taxon>Magnoliopsida</taxon>
        <taxon>Liliopsida</taxon>
        <taxon>Poales</taxon>
        <taxon>Poaceae</taxon>
        <taxon>PACMAD clade</taxon>
        <taxon>Panicoideae</taxon>
        <taxon>Panicodae</taxon>
        <taxon>Paniceae</taxon>
        <taxon>Panicinae</taxon>
        <taxon>Panicum</taxon>
        <taxon>Panicum sect. Hiantes</taxon>
    </lineage>
</organism>
<comment type="caution">
    <text evidence="1">The sequence shown here is derived from an EMBL/GenBank/DDBJ whole genome shotgun (WGS) entry which is preliminary data.</text>
</comment>
<dbReference type="AlphaFoldDB" id="A0A8T0T6Z0"/>
<dbReference type="EMBL" id="CM029044">
    <property type="protein sequence ID" value="KAG2603969.1"/>
    <property type="molecule type" value="Genomic_DNA"/>
</dbReference>
<keyword evidence="2" id="KW-1185">Reference proteome</keyword>
<name>A0A8T0T6Z0_PANVG</name>
<sequence length="238" mass="27035">MDRNTACRFAIRIPSYQEHGTHVIHATCNKNWVRDKDTISWMDFYADLDAEIKRSSAQTLSVSFWDKVACEYSDIDSDSSLLAAIDMYWDIRRLPVVVSVINQPNHNSSLCSEVDIVDMKSNQLLICSTEIKSDLVDSAPDLVTNETNYPDFRTNDPWGENDEIEYVGVDDEPVEPAEPASNIGFDYIPDTDEEDNDDCAIDDEESCDVVEHITDLENTKIAVGVTFEDRDTFMRAIR</sequence>
<evidence type="ECO:0000313" key="2">
    <source>
        <dbReference type="Proteomes" id="UP000823388"/>
    </source>
</evidence>
<proteinExistence type="predicted"/>
<gene>
    <name evidence="1" type="ORF">PVAP13_4NG023381</name>
</gene>